<evidence type="ECO:0000256" key="13">
    <source>
        <dbReference type="SAM" id="Phobius"/>
    </source>
</evidence>
<dbReference type="GO" id="GO:0005524">
    <property type="term" value="F:ATP binding"/>
    <property type="evidence" value="ECO:0007669"/>
    <property type="project" value="UniProtKB-KW"/>
</dbReference>
<dbReference type="InterPro" id="IPR036097">
    <property type="entry name" value="HisK_dim/P_sf"/>
</dbReference>
<evidence type="ECO:0000256" key="11">
    <source>
        <dbReference type="ARBA" id="ARBA00023136"/>
    </source>
</evidence>
<evidence type="ECO:0000256" key="7">
    <source>
        <dbReference type="ARBA" id="ARBA00022741"/>
    </source>
</evidence>
<dbReference type="InterPro" id="IPR005467">
    <property type="entry name" value="His_kinase_dom"/>
</dbReference>
<feature type="transmembrane region" description="Helical" evidence="13">
    <location>
        <begin position="218"/>
        <end position="238"/>
    </location>
</feature>
<evidence type="ECO:0000256" key="1">
    <source>
        <dbReference type="ARBA" id="ARBA00000085"/>
    </source>
</evidence>
<comment type="subcellular location">
    <subcellularLocation>
        <location evidence="2">Cell membrane</location>
    </subcellularLocation>
</comment>
<feature type="modified residue" description="4-aspartylphosphate" evidence="12">
    <location>
        <position position="753"/>
    </location>
</feature>
<feature type="domain" description="Histidine kinase" evidence="14">
    <location>
        <begin position="447"/>
        <end position="665"/>
    </location>
</feature>
<dbReference type="GO" id="GO:0000155">
    <property type="term" value="F:phosphorelay sensor kinase activity"/>
    <property type="evidence" value="ECO:0007669"/>
    <property type="project" value="InterPro"/>
</dbReference>
<feature type="transmembrane region" description="Helical" evidence="13">
    <location>
        <begin position="400"/>
        <end position="421"/>
    </location>
</feature>
<evidence type="ECO:0000256" key="9">
    <source>
        <dbReference type="ARBA" id="ARBA00022840"/>
    </source>
</evidence>
<evidence type="ECO:0000256" key="2">
    <source>
        <dbReference type="ARBA" id="ARBA00004236"/>
    </source>
</evidence>
<evidence type="ECO:0000256" key="6">
    <source>
        <dbReference type="ARBA" id="ARBA00022679"/>
    </source>
</evidence>
<dbReference type="PRINTS" id="PR00344">
    <property type="entry name" value="BCTRLSENSOR"/>
</dbReference>
<keyword evidence="5 12" id="KW-0597">Phosphoprotein</keyword>
<evidence type="ECO:0000313" key="16">
    <source>
        <dbReference type="EMBL" id="WHX50800.1"/>
    </source>
</evidence>
<dbReference type="EC" id="2.7.13.3" evidence="3"/>
<dbReference type="Gene3D" id="1.10.287.130">
    <property type="match status" value="1"/>
</dbReference>
<dbReference type="InterPro" id="IPR011006">
    <property type="entry name" value="CheY-like_superfamily"/>
</dbReference>
<dbReference type="PANTHER" id="PTHR43047:SF72">
    <property type="entry name" value="OSMOSENSING HISTIDINE PROTEIN KINASE SLN1"/>
    <property type="match status" value="1"/>
</dbReference>
<dbReference type="CDD" id="cd00082">
    <property type="entry name" value="HisKA"/>
    <property type="match status" value="1"/>
</dbReference>
<accession>A0AA95KXC8</accession>
<evidence type="ECO:0000256" key="8">
    <source>
        <dbReference type="ARBA" id="ARBA00022777"/>
    </source>
</evidence>
<dbReference type="SMART" id="SM00388">
    <property type="entry name" value="HisKA"/>
    <property type="match status" value="1"/>
</dbReference>
<dbReference type="InterPro" id="IPR004358">
    <property type="entry name" value="Sig_transdc_His_kin-like_C"/>
</dbReference>
<dbReference type="Pfam" id="PF00512">
    <property type="entry name" value="HisKA"/>
    <property type="match status" value="1"/>
</dbReference>
<evidence type="ECO:0000256" key="10">
    <source>
        <dbReference type="ARBA" id="ARBA00023012"/>
    </source>
</evidence>
<dbReference type="SMART" id="SM00387">
    <property type="entry name" value="HATPase_c"/>
    <property type="match status" value="2"/>
</dbReference>
<dbReference type="EMBL" id="CP126084">
    <property type="protein sequence ID" value="WHX50800.1"/>
    <property type="molecule type" value="Genomic_DNA"/>
</dbReference>
<comment type="catalytic activity">
    <reaction evidence="1">
        <text>ATP + protein L-histidine = ADP + protein N-phospho-L-histidine.</text>
        <dbReference type="EC" id="2.7.13.3"/>
    </reaction>
</comment>
<dbReference type="SMART" id="SM00448">
    <property type="entry name" value="REC"/>
    <property type="match status" value="1"/>
</dbReference>
<dbReference type="Proteomes" id="UP001177943">
    <property type="component" value="Chromosome"/>
</dbReference>
<dbReference type="InterPro" id="IPR003594">
    <property type="entry name" value="HATPase_dom"/>
</dbReference>
<dbReference type="PANTHER" id="PTHR43047">
    <property type="entry name" value="TWO-COMPONENT HISTIDINE PROTEIN KINASE"/>
    <property type="match status" value="1"/>
</dbReference>
<feature type="transmembrane region" description="Helical" evidence="13">
    <location>
        <begin position="372"/>
        <end position="394"/>
    </location>
</feature>
<dbReference type="CDD" id="cd16922">
    <property type="entry name" value="HATPase_EvgS-ArcB-TorS-like"/>
    <property type="match status" value="1"/>
</dbReference>
<keyword evidence="9 16" id="KW-0067">ATP-binding</keyword>
<keyword evidence="4" id="KW-1003">Cell membrane</keyword>
<dbReference type="PROSITE" id="PS50110">
    <property type="entry name" value="RESPONSE_REGULATORY"/>
    <property type="match status" value="1"/>
</dbReference>
<dbReference type="GO" id="GO:0009927">
    <property type="term" value="F:histidine phosphotransfer kinase activity"/>
    <property type="evidence" value="ECO:0007669"/>
    <property type="project" value="TreeGrafter"/>
</dbReference>
<keyword evidence="10" id="KW-0902">Two-component regulatory system</keyword>
<dbReference type="GO" id="GO:0005886">
    <property type="term" value="C:plasma membrane"/>
    <property type="evidence" value="ECO:0007669"/>
    <property type="project" value="UniProtKB-SubCell"/>
</dbReference>
<dbReference type="InterPro" id="IPR003661">
    <property type="entry name" value="HisK_dim/P_dom"/>
</dbReference>
<dbReference type="Pfam" id="PF02518">
    <property type="entry name" value="HATPase_c"/>
    <property type="match status" value="2"/>
</dbReference>
<evidence type="ECO:0000259" key="15">
    <source>
        <dbReference type="PROSITE" id="PS50110"/>
    </source>
</evidence>
<keyword evidence="6" id="KW-0808">Transferase</keyword>
<sequence length="1036" mass="116292">MPRRTLVVALISLILVVLIPLSIMNDHDSQREDLRVRQGVMELSAWDSTRDARIKLDGEWEFYWEELLPPAAFRQVGPNRPLPSAYMEVPSRWNGKIINGSPLPAYGSATYRMVLKDLPFSGVFALKKTNIRFSSAIYVNGTKLFEDGQPSEQPVSYEPGNIPQFGVFSAERGDIEIIVQVANYDYINGGIPLSLYFGKQSAMTGYQEKSMMRESGTLAILGMLALIYLICFVAAAIYRKKDYALLLSAMICLLFALYHGLVGERSLLIFWPGLPFEALYKLKDMTSLACFIALALFFHQFQKSMISLKFTQGVAAVLGLSLILGPFLPIHIYTSIQSYIIVFYELLLVWLLIRAAVLYINSSAEQRLKSLLVFMSILAINLYSIDTILLALSIKENLWLGQFYIIFFNIIMIFLIVLRFFEAYHTIDEMKNRLLQLDRVKDDFLSNTSHELKTPLNAIVSITDSLLRGVEGKLTEQQAQNLAIVMGSGRRLTHLVNELLDYSKMKHGDIALYKSRTDLQSAVDSVIRIHLFLLGGKSILLENTVPAHFPGVEADGNRLAQILHNLIGNAVKFTEQGKVSISAKVIAGMAQVRVTDTGIGIDAYMQERIFQDYEQADEVRNSRYGGTGLGLSITKRLVELHGGHIVVESAPGQGSSFIFTLPLASTGENKADWPLVEREQLRQGIRPAAQEYPLYIHGEIDEPILVVDDDFANLQSMINLFKLEKHSIVVVNRGQLALDEVARHPGFFLVILDITMPDMTGYEVLNRIRERYSPFELPVLMLTAKNSVSDMKLSMENGANDFVGKPFEAEELMARVKSLTGLKSSVKQARDAEIAFLRSQINPHFLYNALNSIAELCVDDPERAEALTLHLSQYLRGSFDFKQLDSLTTLERELELVRAYVHIEKARFGARLQVEYDLNADPYTRIPPLILQPLAENAIRHGLMSNLKGGQVKIFVRKEAGEIIRFAVEDNGCGMSERRLKEVLRPDPDKQGVGLWNIGQRIKLLYGTAIRIDSTEGAGTRVSFDIPSEPMQRIGG</sequence>
<dbReference type="CDD" id="cd17574">
    <property type="entry name" value="REC_OmpR"/>
    <property type="match status" value="1"/>
</dbReference>
<dbReference type="AlphaFoldDB" id="A0AA95KXC8"/>
<dbReference type="Pfam" id="PF00072">
    <property type="entry name" value="Response_reg"/>
    <property type="match status" value="1"/>
</dbReference>
<name>A0AA95KXC8_9BACL</name>
<protein>
    <recommendedName>
        <fullName evidence="3">histidine kinase</fullName>
        <ecNumber evidence="3">2.7.13.3</ecNumber>
    </recommendedName>
</protein>
<keyword evidence="13" id="KW-0812">Transmembrane</keyword>
<evidence type="ECO:0000256" key="12">
    <source>
        <dbReference type="PROSITE-ProRule" id="PRU00169"/>
    </source>
</evidence>
<dbReference type="RefSeq" id="WP_283927832.1">
    <property type="nucleotide sequence ID" value="NZ_CP126084.1"/>
</dbReference>
<dbReference type="InterPro" id="IPR010559">
    <property type="entry name" value="Sig_transdc_His_kin_internal"/>
</dbReference>
<dbReference type="InterPro" id="IPR001789">
    <property type="entry name" value="Sig_transdc_resp-reg_receiver"/>
</dbReference>
<dbReference type="FunFam" id="3.30.565.10:FF:000023">
    <property type="entry name" value="PAS domain-containing sensor histidine kinase"/>
    <property type="match status" value="1"/>
</dbReference>
<evidence type="ECO:0000256" key="4">
    <source>
        <dbReference type="ARBA" id="ARBA00022475"/>
    </source>
</evidence>
<gene>
    <name evidence="16" type="ORF">QNH46_09195</name>
</gene>
<organism evidence="16 17">
    <name type="scientific">Paenibacillus woosongensis</name>
    <dbReference type="NCBI Taxonomy" id="307580"/>
    <lineage>
        <taxon>Bacteria</taxon>
        <taxon>Bacillati</taxon>
        <taxon>Bacillota</taxon>
        <taxon>Bacilli</taxon>
        <taxon>Bacillales</taxon>
        <taxon>Paenibacillaceae</taxon>
        <taxon>Paenibacillus</taxon>
    </lineage>
</organism>
<proteinExistence type="predicted"/>
<dbReference type="Pfam" id="PF06580">
    <property type="entry name" value="His_kinase"/>
    <property type="match status" value="1"/>
</dbReference>
<dbReference type="PROSITE" id="PS50109">
    <property type="entry name" value="HIS_KIN"/>
    <property type="match status" value="2"/>
</dbReference>
<dbReference type="SUPFAM" id="SSF55874">
    <property type="entry name" value="ATPase domain of HSP90 chaperone/DNA topoisomerase II/histidine kinase"/>
    <property type="match status" value="2"/>
</dbReference>
<keyword evidence="8" id="KW-0418">Kinase</keyword>
<feature type="domain" description="Response regulatory" evidence="15">
    <location>
        <begin position="703"/>
        <end position="820"/>
    </location>
</feature>
<keyword evidence="11 13" id="KW-0472">Membrane</keyword>
<dbReference type="InterPro" id="IPR036890">
    <property type="entry name" value="HATPase_C_sf"/>
</dbReference>
<reference evidence="16" key="1">
    <citation type="submission" date="2023-05" db="EMBL/GenBank/DDBJ databases">
        <title>Comparative genomics of Bacillaceae isolates and their secondary metabolite potential.</title>
        <authorList>
            <person name="Song L."/>
            <person name="Nielsen L.J."/>
            <person name="Mohite O."/>
            <person name="Xu X."/>
            <person name="Weber T."/>
            <person name="Kovacs A.T."/>
        </authorList>
    </citation>
    <scope>NUCLEOTIDE SEQUENCE</scope>
    <source>
        <strain evidence="16">B2_4</strain>
    </source>
</reference>
<dbReference type="Gene3D" id="3.30.565.10">
    <property type="entry name" value="Histidine kinase-like ATPase, C-terminal domain"/>
    <property type="match status" value="2"/>
</dbReference>
<evidence type="ECO:0000313" key="17">
    <source>
        <dbReference type="Proteomes" id="UP001177943"/>
    </source>
</evidence>
<dbReference type="Gene3D" id="3.40.50.2300">
    <property type="match status" value="1"/>
</dbReference>
<keyword evidence="7" id="KW-0547">Nucleotide-binding</keyword>
<keyword evidence="13" id="KW-1133">Transmembrane helix</keyword>
<dbReference type="SUPFAM" id="SSF47384">
    <property type="entry name" value="Homodimeric domain of signal transducing histidine kinase"/>
    <property type="match status" value="1"/>
</dbReference>
<dbReference type="KEGG" id="pwn:QNH46_09195"/>
<feature type="domain" description="Histidine kinase" evidence="14">
    <location>
        <begin position="930"/>
        <end position="1030"/>
    </location>
</feature>
<evidence type="ECO:0000256" key="3">
    <source>
        <dbReference type="ARBA" id="ARBA00012438"/>
    </source>
</evidence>
<dbReference type="SUPFAM" id="SSF52172">
    <property type="entry name" value="CheY-like"/>
    <property type="match status" value="1"/>
</dbReference>
<feature type="transmembrane region" description="Helical" evidence="13">
    <location>
        <begin position="243"/>
        <end position="262"/>
    </location>
</feature>
<evidence type="ECO:0000259" key="14">
    <source>
        <dbReference type="PROSITE" id="PS50109"/>
    </source>
</evidence>
<feature type="transmembrane region" description="Helical" evidence="13">
    <location>
        <begin position="313"/>
        <end position="333"/>
    </location>
</feature>
<evidence type="ECO:0000256" key="5">
    <source>
        <dbReference type="ARBA" id="ARBA00022553"/>
    </source>
</evidence>
<feature type="transmembrane region" description="Helical" evidence="13">
    <location>
        <begin position="339"/>
        <end position="360"/>
    </location>
</feature>